<gene>
    <name evidence="5" type="ORF">A4R35_17635</name>
</gene>
<keyword evidence="1" id="KW-0677">Repeat</keyword>
<feature type="domain" description="Rhodanese" evidence="4">
    <location>
        <begin position="24"/>
        <end position="131"/>
    </location>
</feature>
<dbReference type="InterPro" id="IPR036873">
    <property type="entry name" value="Rhodanese-like_dom_sf"/>
</dbReference>
<evidence type="ECO:0000313" key="5">
    <source>
        <dbReference type="EMBL" id="RAQ97363.1"/>
    </source>
</evidence>
<proteinExistence type="predicted"/>
<evidence type="ECO:0000256" key="1">
    <source>
        <dbReference type="ARBA" id="ARBA00022737"/>
    </source>
</evidence>
<organism evidence="5 6">
    <name type="scientific">Thermogemmatispora tikiterensis</name>
    <dbReference type="NCBI Taxonomy" id="1825093"/>
    <lineage>
        <taxon>Bacteria</taxon>
        <taxon>Bacillati</taxon>
        <taxon>Chloroflexota</taxon>
        <taxon>Ktedonobacteria</taxon>
        <taxon>Thermogemmatisporales</taxon>
        <taxon>Thermogemmatisporaceae</taxon>
        <taxon>Thermogemmatispora</taxon>
    </lineage>
</organism>
<dbReference type="PROSITE" id="PS50206">
    <property type="entry name" value="RHODANESE_3"/>
    <property type="match status" value="2"/>
</dbReference>
<evidence type="ECO:0000313" key="6">
    <source>
        <dbReference type="Proteomes" id="UP000248706"/>
    </source>
</evidence>
<reference evidence="5 6" key="1">
    <citation type="submission" date="2016-08" db="EMBL/GenBank/DDBJ databases">
        <title>Analysis of Carbohydrate Active Enzymes in Thermogemmatispora T81 Reveals Carbohydrate Degradation Ability.</title>
        <authorList>
            <person name="Tomazini A."/>
            <person name="Lal S."/>
            <person name="Stott M."/>
            <person name="Henrissat B."/>
            <person name="Polikarpov I."/>
            <person name="Sparling R."/>
            <person name="Levin D.B."/>
        </authorList>
    </citation>
    <scope>NUCLEOTIDE SEQUENCE [LARGE SCALE GENOMIC DNA]</scope>
    <source>
        <strain evidence="5 6">T81</strain>
    </source>
</reference>
<keyword evidence="3 5" id="KW-0808">Transferase</keyword>
<dbReference type="OrthoDB" id="9770030at2"/>
<evidence type="ECO:0000256" key="3">
    <source>
        <dbReference type="RuleBase" id="RU000507"/>
    </source>
</evidence>
<dbReference type="AlphaFoldDB" id="A0A328VNX0"/>
<dbReference type="CDD" id="cd01448">
    <property type="entry name" value="TST_Repeat_1"/>
    <property type="match status" value="1"/>
</dbReference>
<evidence type="ECO:0000256" key="2">
    <source>
        <dbReference type="ARBA" id="ARBA00047549"/>
    </source>
</evidence>
<dbReference type="Proteomes" id="UP000248706">
    <property type="component" value="Unassembled WGS sequence"/>
</dbReference>
<dbReference type="GO" id="GO:0004792">
    <property type="term" value="F:thiosulfate-cyanide sulfurtransferase activity"/>
    <property type="evidence" value="ECO:0007669"/>
    <property type="project" value="UniProtKB-EC"/>
</dbReference>
<dbReference type="InterPro" id="IPR051126">
    <property type="entry name" value="Thiosulfate_sulfurtransferase"/>
</dbReference>
<dbReference type="CDD" id="cd01449">
    <property type="entry name" value="TST_Repeat_2"/>
    <property type="match status" value="1"/>
</dbReference>
<dbReference type="SMART" id="SM00450">
    <property type="entry name" value="RHOD"/>
    <property type="match status" value="2"/>
</dbReference>
<dbReference type="Gene3D" id="3.40.250.10">
    <property type="entry name" value="Rhodanese-like domain"/>
    <property type="match status" value="2"/>
</dbReference>
<evidence type="ECO:0000259" key="4">
    <source>
        <dbReference type="PROSITE" id="PS50206"/>
    </source>
</evidence>
<feature type="domain" description="Rhodanese" evidence="4">
    <location>
        <begin position="162"/>
        <end position="282"/>
    </location>
</feature>
<protein>
    <recommendedName>
        <fullName evidence="3">Sulfurtransferase</fullName>
    </recommendedName>
</protein>
<dbReference type="Pfam" id="PF00581">
    <property type="entry name" value="Rhodanese"/>
    <property type="match status" value="2"/>
</dbReference>
<comment type="caution">
    <text evidence="5">The sequence shown here is derived from an EMBL/GenBank/DDBJ whole genome shotgun (WGS) entry which is preliminary data.</text>
</comment>
<dbReference type="InterPro" id="IPR001763">
    <property type="entry name" value="Rhodanese-like_dom"/>
</dbReference>
<dbReference type="SUPFAM" id="SSF52821">
    <property type="entry name" value="Rhodanese/Cell cycle control phosphatase"/>
    <property type="match status" value="2"/>
</dbReference>
<dbReference type="EMBL" id="MCIF01000002">
    <property type="protein sequence ID" value="RAQ97363.1"/>
    <property type="molecule type" value="Genomic_DNA"/>
</dbReference>
<dbReference type="PANTHER" id="PTHR43855">
    <property type="entry name" value="THIOSULFATE SULFURTRANSFERASE"/>
    <property type="match status" value="1"/>
</dbReference>
<dbReference type="PROSITE" id="PS00683">
    <property type="entry name" value="RHODANESE_2"/>
    <property type="match status" value="1"/>
</dbReference>
<dbReference type="PROSITE" id="PS00380">
    <property type="entry name" value="RHODANESE_1"/>
    <property type="match status" value="1"/>
</dbReference>
<name>A0A328VNX0_9CHLR</name>
<keyword evidence="6" id="KW-1185">Reference proteome</keyword>
<sequence length="283" mass="31936">MAENKGYAHPEVLVDADWVEAHLNDPKVRLIEVDVDTSAYEQGHIPGAVGFNWQKELQDQVIRAPINKEQLEELLSRAGVSNDTTIVLYGDNNNWFAAWAFWLLTYYGHKDVRLLDGGRAKWVADRRPLTTEVPSYPRTEYRAEEPHREVRALRDEVLSKLGNSHVALVDVRSPGEYKGELLAPPNLPQEGAQRGGHIPGAKNIPWASAVREDGTFKSADELRAIYESQGITGDKEVIAYCRIGERSSHTWFALRYLLGYPNVRNYDGSWTEWGSLIGVPIEK</sequence>
<dbReference type="RefSeq" id="WP_112431673.1">
    <property type="nucleotide sequence ID" value="NZ_MCIF01000002.1"/>
</dbReference>
<dbReference type="InterPro" id="IPR001307">
    <property type="entry name" value="Thiosulphate_STrfase_CS"/>
</dbReference>
<accession>A0A328VNX0</accession>
<dbReference type="PANTHER" id="PTHR43855:SF1">
    <property type="entry name" value="THIOSULFATE SULFURTRANSFERASE"/>
    <property type="match status" value="1"/>
</dbReference>
<comment type="catalytic activity">
    <reaction evidence="2">
        <text>thiosulfate + hydrogen cyanide = thiocyanate + sulfite + 2 H(+)</text>
        <dbReference type="Rhea" id="RHEA:16881"/>
        <dbReference type="ChEBI" id="CHEBI:15378"/>
        <dbReference type="ChEBI" id="CHEBI:17359"/>
        <dbReference type="ChEBI" id="CHEBI:18022"/>
        <dbReference type="ChEBI" id="CHEBI:18407"/>
        <dbReference type="ChEBI" id="CHEBI:33542"/>
        <dbReference type="EC" id="2.8.1.1"/>
    </reaction>
</comment>